<evidence type="ECO:0000313" key="2">
    <source>
        <dbReference type="EMBL" id="MCW8349115.1"/>
    </source>
</evidence>
<dbReference type="PANTHER" id="PTHR43415">
    <property type="entry name" value="SPERMIDINE N(1)-ACETYLTRANSFERASE"/>
    <property type="match status" value="1"/>
</dbReference>
<name>A0A9X3HYS8_9VIBR</name>
<keyword evidence="3" id="KW-1185">Reference proteome</keyword>
<dbReference type="GO" id="GO:0016747">
    <property type="term" value="F:acyltransferase activity, transferring groups other than amino-acyl groups"/>
    <property type="evidence" value="ECO:0007669"/>
    <property type="project" value="InterPro"/>
</dbReference>
<sequence length="173" mass="20141">MTVEIRAAQPSELESIFVLVTSHNEWTQFNGPYFPYEHPTLSEFEQSTFKRLLKGSDLQLVIANNAPVGVVNSYWECEDTRWLEAGVVIYDSNYWGQGIAAKAVPLWVTHLFSINDIERVGMTTWSGNPRMMSLALKLGFQQEAWLRKVRYYQGKYYDSIKFGVLRSEWKHHR</sequence>
<dbReference type="RefSeq" id="WP_237300823.1">
    <property type="nucleotide sequence ID" value="NZ_JAKRRY010000063.1"/>
</dbReference>
<comment type="caution">
    <text evidence="2">The sequence shown here is derived from an EMBL/GenBank/DDBJ whole genome shotgun (WGS) entry which is preliminary data.</text>
</comment>
<dbReference type="EMBL" id="JAKRRY010000063">
    <property type="protein sequence ID" value="MCW8349115.1"/>
    <property type="molecule type" value="Genomic_DNA"/>
</dbReference>
<dbReference type="AlphaFoldDB" id="A0A9X3HYS8"/>
<dbReference type="InterPro" id="IPR000182">
    <property type="entry name" value="GNAT_dom"/>
</dbReference>
<dbReference type="PANTHER" id="PTHR43415:SF4">
    <property type="entry name" value="N-ACETYLTRANSFERASE DOMAIN-CONTAINING PROTEIN"/>
    <property type="match status" value="1"/>
</dbReference>
<dbReference type="SUPFAM" id="SSF55729">
    <property type="entry name" value="Acyl-CoA N-acyltransferases (Nat)"/>
    <property type="match status" value="1"/>
</dbReference>
<evidence type="ECO:0000259" key="1">
    <source>
        <dbReference type="PROSITE" id="PS51186"/>
    </source>
</evidence>
<dbReference type="Pfam" id="PF13302">
    <property type="entry name" value="Acetyltransf_3"/>
    <property type="match status" value="1"/>
</dbReference>
<dbReference type="Gene3D" id="3.40.630.30">
    <property type="match status" value="1"/>
</dbReference>
<reference evidence="2" key="1">
    <citation type="submission" date="2022-02" db="EMBL/GenBank/DDBJ databases">
        <title>Vibrio sp. nov, a new bacterium isolated from seawater.</title>
        <authorList>
            <person name="Yuan Y."/>
        </authorList>
    </citation>
    <scope>NUCLEOTIDE SEQUENCE</scope>
    <source>
        <strain evidence="2">ZSDZ65</strain>
    </source>
</reference>
<dbReference type="InterPro" id="IPR016181">
    <property type="entry name" value="Acyl_CoA_acyltransferase"/>
</dbReference>
<protein>
    <submittedName>
        <fullName evidence="2">GNAT family N-acetyltransferase</fullName>
    </submittedName>
</protein>
<accession>A0A9X3HYS8</accession>
<dbReference type="PROSITE" id="PS51186">
    <property type="entry name" value="GNAT"/>
    <property type="match status" value="1"/>
</dbReference>
<proteinExistence type="predicted"/>
<gene>
    <name evidence="2" type="ORF">MD535_24305</name>
</gene>
<organism evidence="2 3">
    <name type="scientific">Vibrio qingdaonensis</name>
    <dbReference type="NCBI Taxonomy" id="2829491"/>
    <lineage>
        <taxon>Bacteria</taxon>
        <taxon>Pseudomonadati</taxon>
        <taxon>Pseudomonadota</taxon>
        <taxon>Gammaproteobacteria</taxon>
        <taxon>Vibrionales</taxon>
        <taxon>Vibrionaceae</taxon>
        <taxon>Vibrio</taxon>
    </lineage>
</organism>
<evidence type="ECO:0000313" key="3">
    <source>
        <dbReference type="Proteomes" id="UP001155587"/>
    </source>
</evidence>
<dbReference type="Proteomes" id="UP001155587">
    <property type="component" value="Unassembled WGS sequence"/>
</dbReference>
<feature type="domain" description="N-acetyltransferase" evidence="1">
    <location>
        <begin position="3"/>
        <end position="163"/>
    </location>
</feature>